<name>A0A0G1DJE4_9BACT</name>
<feature type="compositionally biased region" description="Polar residues" evidence="1">
    <location>
        <begin position="354"/>
        <end position="364"/>
    </location>
</feature>
<dbReference type="GO" id="GO:0004553">
    <property type="term" value="F:hydrolase activity, hydrolyzing O-glycosyl compounds"/>
    <property type="evidence" value="ECO:0007669"/>
    <property type="project" value="InterPro"/>
</dbReference>
<dbReference type="Pfam" id="PF00144">
    <property type="entry name" value="Beta-lactamase"/>
    <property type="match status" value="1"/>
</dbReference>
<organism evidence="3 4">
    <name type="scientific">Candidatus Gottesmanbacteria bacterium GW2011_GWA2_43_14</name>
    <dbReference type="NCBI Taxonomy" id="1618443"/>
    <lineage>
        <taxon>Bacteria</taxon>
        <taxon>Candidatus Gottesmaniibacteriota</taxon>
    </lineage>
</organism>
<dbReference type="Pfam" id="PF00404">
    <property type="entry name" value="Dockerin_1"/>
    <property type="match status" value="1"/>
</dbReference>
<sequence>MHLLFFVFSFFLIALLFPFQIAAQPLYPDTLWPVADPASVGMDQNKLLQAKNYALQSGGSGMIIRYGKVVMSWGSQTQKYDLKSTTKSFGATALGLAVKDGKLTLQDKAQKYHPSFGIPPDTNMATGWLDDITILHLANQTAGFDKPGGYVKLLFAPGSKWSYSDGGPNWLAEVMTLIYKKDLYQLMFERVFTPIGINTSELSWRNNIYRNQTIDGIPNREFGSGINASVNAMARLGYLYLRNGIWKNTEILPKSYIDQVRVNQAGGVPVFRPELYAASTSSHYGLLWWNNADGTLDIPNDAYWTWGLYNSHILVIPSSDIVVTRTGQSFPGTDGYSQLKGFFEPIAASVSNSPTLTPANTPSVTGKPGDANKDNKVDGLDYVVWLNNYNKTVSNGSSSGDFNSSGKVDGLDYVIWLSNYAK</sequence>
<dbReference type="SUPFAM" id="SSF56601">
    <property type="entry name" value="beta-lactamase/transpeptidase-like"/>
    <property type="match status" value="1"/>
</dbReference>
<dbReference type="PROSITE" id="PS00018">
    <property type="entry name" value="EF_HAND_1"/>
    <property type="match status" value="1"/>
</dbReference>
<dbReference type="SUPFAM" id="SSF63446">
    <property type="entry name" value="Type I dockerin domain"/>
    <property type="match status" value="1"/>
</dbReference>
<accession>A0A0G1DJE4</accession>
<feature type="domain" description="Beta-lactamase-related" evidence="2">
    <location>
        <begin position="60"/>
        <end position="331"/>
    </location>
</feature>
<dbReference type="EMBL" id="LCFP01000006">
    <property type="protein sequence ID" value="KKS97702.1"/>
    <property type="molecule type" value="Genomic_DNA"/>
</dbReference>
<dbReference type="GO" id="GO:0000272">
    <property type="term" value="P:polysaccharide catabolic process"/>
    <property type="evidence" value="ECO:0007669"/>
    <property type="project" value="InterPro"/>
</dbReference>
<dbReference type="InterPro" id="IPR012338">
    <property type="entry name" value="Beta-lactam/transpept-like"/>
</dbReference>
<comment type="caution">
    <text evidence="3">The sequence shown here is derived from an EMBL/GenBank/DDBJ whole genome shotgun (WGS) entry which is preliminary data.</text>
</comment>
<dbReference type="STRING" id="1618443.UV73_C0006G0056"/>
<dbReference type="AlphaFoldDB" id="A0A0G1DJE4"/>
<dbReference type="InterPro" id="IPR002105">
    <property type="entry name" value="Dockerin_1_rpt"/>
</dbReference>
<dbReference type="Gene3D" id="3.40.710.10">
    <property type="entry name" value="DD-peptidase/beta-lactamase superfamily"/>
    <property type="match status" value="1"/>
</dbReference>
<dbReference type="InterPro" id="IPR018247">
    <property type="entry name" value="EF_Hand_1_Ca_BS"/>
</dbReference>
<dbReference type="Proteomes" id="UP000034894">
    <property type="component" value="Unassembled WGS sequence"/>
</dbReference>
<evidence type="ECO:0000313" key="4">
    <source>
        <dbReference type="Proteomes" id="UP000034894"/>
    </source>
</evidence>
<evidence type="ECO:0000259" key="2">
    <source>
        <dbReference type="Pfam" id="PF00144"/>
    </source>
</evidence>
<dbReference type="InterPro" id="IPR001466">
    <property type="entry name" value="Beta-lactam-related"/>
</dbReference>
<feature type="region of interest" description="Disordered" evidence="1">
    <location>
        <begin position="354"/>
        <end position="373"/>
    </location>
</feature>
<gene>
    <name evidence="3" type="ORF">UV73_C0006G0056</name>
</gene>
<dbReference type="PANTHER" id="PTHR43283">
    <property type="entry name" value="BETA-LACTAMASE-RELATED"/>
    <property type="match status" value="1"/>
</dbReference>
<evidence type="ECO:0000313" key="3">
    <source>
        <dbReference type="EMBL" id="KKS97702.1"/>
    </source>
</evidence>
<reference evidence="3 4" key="1">
    <citation type="journal article" date="2015" name="Nature">
        <title>rRNA introns, odd ribosomes, and small enigmatic genomes across a large radiation of phyla.</title>
        <authorList>
            <person name="Brown C.T."/>
            <person name="Hug L.A."/>
            <person name="Thomas B.C."/>
            <person name="Sharon I."/>
            <person name="Castelle C.J."/>
            <person name="Singh A."/>
            <person name="Wilkins M.J."/>
            <person name="Williams K.H."/>
            <person name="Banfield J.F."/>
        </authorList>
    </citation>
    <scope>NUCLEOTIDE SEQUENCE [LARGE SCALE GENOMIC DNA]</scope>
</reference>
<proteinExistence type="predicted"/>
<dbReference type="InterPro" id="IPR050789">
    <property type="entry name" value="Diverse_Enzym_Activities"/>
</dbReference>
<protein>
    <submittedName>
        <fullName evidence="3">Beta-lactamase</fullName>
    </submittedName>
</protein>
<dbReference type="Gene3D" id="1.10.1330.10">
    <property type="entry name" value="Dockerin domain"/>
    <property type="match status" value="1"/>
</dbReference>
<dbReference type="InterPro" id="IPR036439">
    <property type="entry name" value="Dockerin_dom_sf"/>
</dbReference>
<dbReference type="PANTHER" id="PTHR43283:SF7">
    <property type="entry name" value="BETA-LACTAMASE-RELATED DOMAIN-CONTAINING PROTEIN"/>
    <property type="match status" value="1"/>
</dbReference>
<evidence type="ECO:0000256" key="1">
    <source>
        <dbReference type="SAM" id="MobiDB-lite"/>
    </source>
</evidence>